<sequence length="462" mass="52494">MIDSPLSMYEAEAFGNCHRCRELTQSVSWINGSQSWEYTCQPCSYQQYEYDIPAETTFQSESLISSVPEPCHQTIYHQRAPRKCLPILVNGFSCKAIADTGSEYNCISRDFAKTIRAKIKKSQNSQSFSLPRNGYKLHSSEHIHLDFCFENEEYTWHNVKFFVFKELARDIIIGNQFLQETGTLEEYAYRLQPIPGSLGDMAFVGSLNFQKKYLQCWLNGVRQHTLPDSGAEVNLISRRLASTLNPVKYQPSTTCMNIEFADGSTVQARGKVDLSLSFFEPSWEQVSHVHHELVDDGGGVSGIGSGTLKVSTQTVISEPFYIIDDLREDVILGETLLFTIDAYNQLKNNFLWGAPNARPSIGMFDGLTGGESWLSGKQNSAPLSEKDKLLKEYYAHNDKYKELCTLIDDHVRWRSPDSKISAAVQQKDYAVWEFQCWAGNNKNLLDYYFPNSSLYDSIMALQ</sequence>
<proteinExistence type="predicted"/>
<keyword evidence="2" id="KW-1185">Reference proteome</keyword>
<dbReference type="Proteomes" id="UP000322873">
    <property type="component" value="Unassembled WGS sequence"/>
</dbReference>
<evidence type="ECO:0000313" key="2">
    <source>
        <dbReference type="Proteomes" id="UP000322873"/>
    </source>
</evidence>
<protein>
    <submittedName>
        <fullName evidence="1">Uncharacterized protein</fullName>
    </submittedName>
</protein>
<dbReference type="VEuPathDB" id="FungiDB:MFRU_034g00810"/>
<name>A0A5M9JJY6_MONFR</name>
<reference evidence="1 2" key="1">
    <citation type="submission" date="2019-06" db="EMBL/GenBank/DDBJ databases">
        <title>Genome Sequence of the Brown Rot Fungal Pathogen Monilinia fructicola.</title>
        <authorList>
            <person name="De Miccolis Angelini R.M."/>
            <person name="Landi L."/>
            <person name="Abate D."/>
            <person name="Pollastro S."/>
            <person name="Romanazzi G."/>
            <person name="Faretra F."/>
        </authorList>
    </citation>
    <scope>NUCLEOTIDE SEQUENCE [LARGE SCALE GENOMIC DNA]</scope>
    <source>
        <strain evidence="1 2">Mfrc123</strain>
    </source>
</reference>
<dbReference type="CDD" id="cd00303">
    <property type="entry name" value="retropepsin_like"/>
    <property type="match status" value="2"/>
</dbReference>
<accession>A0A5M9JJY6</accession>
<dbReference type="AlphaFoldDB" id="A0A5M9JJY6"/>
<gene>
    <name evidence="1" type="ORF">EYC84_008648</name>
</gene>
<organism evidence="1 2">
    <name type="scientific">Monilinia fructicola</name>
    <name type="common">Brown rot fungus</name>
    <name type="synonym">Ciboria fructicola</name>
    <dbReference type="NCBI Taxonomy" id="38448"/>
    <lineage>
        <taxon>Eukaryota</taxon>
        <taxon>Fungi</taxon>
        <taxon>Dikarya</taxon>
        <taxon>Ascomycota</taxon>
        <taxon>Pezizomycotina</taxon>
        <taxon>Leotiomycetes</taxon>
        <taxon>Helotiales</taxon>
        <taxon>Sclerotiniaceae</taxon>
        <taxon>Monilinia</taxon>
    </lineage>
</organism>
<evidence type="ECO:0000313" key="1">
    <source>
        <dbReference type="EMBL" id="KAA8568269.1"/>
    </source>
</evidence>
<dbReference type="EMBL" id="VICG01000010">
    <property type="protein sequence ID" value="KAA8568269.1"/>
    <property type="molecule type" value="Genomic_DNA"/>
</dbReference>
<dbReference type="Pfam" id="PF13975">
    <property type="entry name" value="gag-asp_proteas"/>
    <property type="match status" value="1"/>
</dbReference>
<comment type="caution">
    <text evidence="1">The sequence shown here is derived from an EMBL/GenBank/DDBJ whole genome shotgun (WGS) entry which is preliminary data.</text>
</comment>
<dbReference type="OrthoDB" id="3472818at2759"/>
<dbReference type="Gene3D" id="2.40.70.10">
    <property type="entry name" value="Acid Proteases"/>
    <property type="match status" value="2"/>
</dbReference>
<dbReference type="SUPFAM" id="SSF50630">
    <property type="entry name" value="Acid proteases"/>
    <property type="match status" value="1"/>
</dbReference>
<dbReference type="InterPro" id="IPR021109">
    <property type="entry name" value="Peptidase_aspartic_dom_sf"/>
</dbReference>